<reference evidence="3" key="2">
    <citation type="submission" date="2014-03" db="EMBL/GenBank/DDBJ databases">
        <title>The whipworm genome and dual-species transcriptomics of an intimate host-pathogen interaction.</title>
        <authorList>
            <person name="Foth B.J."/>
            <person name="Tsai I.J."/>
            <person name="Reid A.J."/>
            <person name="Bancroft A.J."/>
            <person name="Nichol S."/>
            <person name="Tracey A."/>
            <person name="Holroyd N."/>
            <person name="Cotton J.A."/>
            <person name="Stanley E.J."/>
            <person name="Zarowiecki M."/>
            <person name="Liu J.Z."/>
            <person name="Huckvale T."/>
            <person name="Cooper P.J."/>
            <person name="Grencis R.K."/>
            <person name="Berriman M."/>
        </authorList>
    </citation>
    <scope>NUCLEOTIDE SEQUENCE [LARGE SCALE GENOMIC DNA]</scope>
</reference>
<dbReference type="PANTHER" id="PTHR10858:SF23">
    <property type="entry name" value="DEOXYRIBONUCLEASE II"/>
    <property type="match status" value="1"/>
</dbReference>
<evidence type="ECO:0000313" key="3">
    <source>
        <dbReference type="EMBL" id="CDW52383.1"/>
    </source>
</evidence>
<keyword evidence="2" id="KW-0378">Hydrolase</keyword>
<dbReference type="Pfam" id="PF03265">
    <property type="entry name" value="DNase_II"/>
    <property type="match status" value="1"/>
</dbReference>
<reference evidence="3" key="1">
    <citation type="submission" date="2014-01" db="EMBL/GenBank/DDBJ databases">
        <authorList>
            <person name="Aslett M."/>
        </authorList>
    </citation>
    <scope>NUCLEOTIDE SEQUENCE</scope>
</reference>
<evidence type="ECO:0000313" key="4">
    <source>
        <dbReference type="Proteomes" id="UP000030665"/>
    </source>
</evidence>
<protein>
    <submittedName>
        <fullName evidence="3">Deoxyribonuclease (DNase) II</fullName>
    </submittedName>
</protein>
<proteinExistence type="inferred from homology"/>
<dbReference type="AlphaFoldDB" id="A0A077YY50"/>
<sequence>MQQKLMGVLYVVPQKQAARAIFAAAAPAWEQQEVDLTPADGVLGELFTPFFTAQTKPNYNVIAFSNFPPKFRAPLSTYSPAKGVLGYTDTDGWWLTHSVGQWPDMTAAAYAAPAAGNAGLIVCLSLPFGSMRSWANVLKFEDPVIYYYQSATTSPATSIENINELNDLTQKSSPVVYPPFVRGMTFTTAGTNGALTTFVGKASKAFIDIYSKYMGVLLQQSLIVWSDQSSKAKLPSSCTGKYKVENVKPAQTITVDSVAIKRSEDTSNWAVSKDAGTTAVFCVSDAIRTKAWKNMPGGVVCLQQQQLQTLFNTIANTAEIERCLSNG</sequence>
<dbReference type="Proteomes" id="UP000030665">
    <property type="component" value="Unassembled WGS sequence"/>
</dbReference>
<dbReference type="InterPro" id="IPR004947">
    <property type="entry name" value="DNase_II"/>
</dbReference>
<gene>
    <name evidence="3" type="ORF">TTRE_0000064201</name>
</gene>
<evidence type="ECO:0000256" key="2">
    <source>
        <dbReference type="ARBA" id="ARBA00022801"/>
    </source>
</evidence>
<dbReference type="STRING" id="36087.A0A077YY50"/>
<evidence type="ECO:0000256" key="1">
    <source>
        <dbReference type="ARBA" id="ARBA00007527"/>
    </source>
</evidence>
<dbReference type="PANTHER" id="PTHR10858">
    <property type="entry name" value="DEOXYRIBONUCLEASE II"/>
    <property type="match status" value="1"/>
</dbReference>
<comment type="similarity">
    <text evidence="1">Belongs to the DNase II family.</text>
</comment>
<keyword evidence="4" id="KW-1185">Reference proteome</keyword>
<dbReference type="GO" id="GO:0004531">
    <property type="term" value="F:deoxyribonuclease II activity"/>
    <property type="evidence" value="ECO:0007669"/>
    <property type="project" value="InterPro"/>
</dbReference>
<name>A0A077YY50_TRITR</name>
<organism evidence="3 4">
    <name type="scientific">Trichuris trichiura</name>
    <name type="common">Whipworm</name>
    <name type="synonym">Trichocephalus trichiurus</name>
    <dbReference type="NCBI Taxonomy" id="36087"/>
    <lineage>
        <taxon>Eukaryota</taxon>
        <taxon>Metazoa</taxon>
        <taxon>Ecdysozoa</taxon>
        <taxon>Nematoda</taxon>
        <taxon>Enoplea</taxon>
        <taxon>Dorylaimia</taxon>
        <taxon>Trichinellida</taxon>
        <taxon>Trichuridae</taxon>
        <taxon>Trichuris</taxon>
    </lineage>
</organism>
<dbReference type="EMBL" id="HG805820">
    <property type="protein sequence ID" value="CDW52383.1"/>
    <property type="molecule type" value="Genomic_DNA"/>
</dbReference>
<dbReference type="GO" id="GO:0006309">
    <property type="term" value="P:apoptotic DNA fragmentation"/>
    <property type="evidence" value="ECO:0007669"/>
    <property type="project" value="TreeGrafter"/>
</dbReference>
<dbReference type="OrthoDB" id="5915468at2759"/>
<accession>A0A077YY50</accession>